<dbReference type="InterPro" id="IPR000868">
    <property type="entry name" value="Isochorismatase-like_dom"/>
</dbReference>
<sequence>MATVASGLRFGPIDAVTVHLCVDMQGIFRGHSPWAMPWFDRVLPHIEALVGKDPTRTVFTRFVPPRNVQDAGGTWLRYYQRWNNMTLDKLGAGQVDIVPELARHVPPARTFDKVVYSPWQSGELFLHLNRGAVRTLIVSGGETDVCVLASVLGAIDLGFRVIVASDAVCSSSDAAHDAMQLFYSQRLSQQVETAETEEILDCWSGCPQSPV</sequence>
<keyword evidence="4" id="KW-1185">Reference proteome</keyword>
<feature type="domain" description="Isochorismatase-like" evidence="2">
    <location>
        <begin position="17"/>
        <end position="192"/>
    </location>
</feature>
<dbReference type="SUPFAM" id="SSF52499">
    <property type="entry name" value="Isochorismatase-like hydrolases"/>
    <property type="match status" value="1"/>
</dbReference>
<dbReference type="AlphaFoldDB" id="A0A849VRT1"/>
<comment type="caution">
    <text evidence="3">The sequence shown here is derived from an EMBL/GenBank/DDBJ whole genome shotgun (WGS) entry which is preliminary data.</text>
</comment>
<reference evidence="3 4" key="1">
    <citation type="submission" date="2020-05" db="EMBL/GenBank/DDBJ databases">
        <authorList>
            <person name="Kim M.K."/>
        </authorList>
    </citation>
    <scope>NUCLEOTIDE SEQUENCE [LARGE SCALE GENOMIC DNA]</scope>
    <source>
        <strain evidence="3 4">BT25</strain>
    </source>
</reference>
<dbReference type="EMBL" id="JABUMX010000002">
    <property type="protein sequence ID" value="NTS31369.1"/>
    <property type="molecule type" value="Genomic_DNA"/>
</dbReference>
<dbReference type="PANTHER" id="PTHR43540">
    <property type="entry name" value="PEROXYUREIDOACRYLATE/UREIDOACRYLATE AMIDOHYDROLASE-RELATED"/>
    <property type="match status" value="1"/>
</dbReference>
<proteinExistence type="predicted"/>
<keyword evidence="1 3" id="KW-0378">Hydrolase</keyword>
<dbReference type="Pfam" id="PF00857">
    <property type="entry name" value="Isochorismatase"/>
    <property type="match status" value="1"/>
</dbReference>
<evidence type="ECO:0000256" key="1">
    <source>
        <dbReference type="ARBA" id="ARBA00022801"/>
    </source>
</evidence>
<dbReference type="RefSeq" id="WP_174207996.1">
    <property type="nucleotide sequence ID" value="NZ_JABUMX010000002.1"/>
</dbReference>
<protein>
    <submittedName>
        <fullName evidence="3">Cysteine hydrolase</fullName>
    </submittedName>
</protein>
<dbReference type="InterPro" id="IPR050272">
    <property type="entry name" value="Isochorismatase-like_hydrls"/>
</dbReference>
<dbReference type="PANTHER" id="PTHR43540:SF6">
    <property type="entry name" value="ISOCHORISMATASE-LIKE DOMAIN-CONTAINING PROTEIN"/>
    <property type="match status" value="1"/>
</dbReference>
<dbReference type="GO" id="GO:0016787">
    <property type="term" value="F:hydrolase activity"/>
    <property type="evidence" value="ECO:0007669"/>
    <property type="project" value="UniProtKB-KW"/>
</dbReference>
<evidence type="ECO:0000313" key="4">
    <source>
        <dbReference type="Proteomes" id="UP000550508"/>
    </source>
</evidence>
<dbReference type="CDD" id="cd00431">
    <property type="entry name" value="cysteine_hydrolases"/>
    <property type="match status" value="1"/>
</dbReference>
<dbReference type="Proteomes" id="UP000550508">
    <property type="component" value="Unassembled WGS sequence"/>
</dbReference>
<dbReference type="Gene3D" id="3.40.50.850">
    <property type="entry name" value="Isochorismatase-like"/>
    <property type="match status" value="1"/>
</dbReference>
<gene>
    <name evidence="3" type="ORF">HQ945_08895</name>
</gene>
<name>A0A849VRT1_9HYPH</name>
<accession>A0A849VRT1</accession>
<evidence type="ECO:0000259" key="2">
    <source>
        <dbReference type="Pfam" id="PF00857"/>
    </source>
</evidence>
<evidence type="ECO:0000313" key="3">
    <source>
        <dbReference type="EMBL" id="NTS31369.1"/>
    </source>
</evidence>
<organism evidence="3 4">
    <name type="scientific">Phyllobacterium pellucidum</name>
    <dbReference type="NCBI Taxonomy" id="2740464"/>
    <lineage>
        <taxon>Bacteria</taxon>
        <taxon>Pseudomonadati</taxon>
        <taxon>Pseudomonadota</taxon>
        <taxon>Alphaproteobacteria</taxon>
        <taxon>Hyphomicrobiales</taxon>
        <taxon>Phyllobacteriaceae</taxon>
        <taxon>Phyllobacterium</taxon>
    </lineage>
</organism>
<dbReference type="InterPro" id="IPR036380">
    <property type="entry name" value="Isochorismatase-like_sf"/>
</dbReference>